<dbReference type="InterPro" id="IPR036390">
    <property type="entry name" value="WH_DNA-bd_sf"/>
</dbReference>
<reference evidence="3 4" key="1">
    <citation type="submission" date="2021-01" db="EMBL/GenBank/DDBJ databases">
        <title>Whole genome shotgun sequence of Plantactinospora endophytica NBRC 110450.</title>
        <authorList>
            <person name="Komaki H."/>
            <person name="Tamura T."/>
        </authorList>
    </citation>
    <scope>NUCLEOTIDE SEQUENCE [LARGE SCALE GENOMIC DNA]</scope>
    <source>
        <strain evidence="3 4">NBRC 110450</strain>
    </source>
</reference>
<dbReference type="EMBL" id="BONW01000002">
    <property type="protein sequence ID" value="GIG85722.1"/>
    <property type="molecule type" value="Genomic_DNA"/>
</dbReference>
<dbReference type="SUPFAM" id="SSF46785">
    <property type="entry name" value="Winged helix' DNA-binding domain"/>
    <property type="match status" value="1"/>
</dbReference>
<dbReference type="InterPro" id="IPR052509">
    <property type="entry name" value="Metal_resp_DNA-bind_regulator"/>
</dbReference>
<gene>
    <name evidence="3" type="ORF">Pen02_06580</name>
</gene>
<dbReference type="Pfam" id="PF03551">
    <property type="entry name" value="PadR"/>
    <property type="match status" value="1"/>
</dbReference>
<dbReference type="InterPro" id="IPR005149">
    <property type="entry name" value="Tscrpt_reg_PadR_N"/>
</dbReference>
<name>A0ABQ4DTG1_9ACTN</name>
<dbReference type="PANTHER" id="PTHR33169:SF14">
    <property type="entry name" value="TRANSCRIPTIONAL REGULATOR RV3488"/>
    <property type="match status" value="1"/>
</dbReference>
<sequence length="260" mass="29026">MVITLVHVSATRMMILGLVRWMQPVHGYDVRRELLSWSADKWANVQPGSIYHALRKLTEEGLLREVATEQVGARPARVTYGITSKGEDEFQGLLRGHWWNLGEVVDPFFAAFSFLPALPRDEASAALRNRARLLRAVNDSLRAAMESGWMKDDKPVHVGWMWQLSIARAEGEIGWCERIADLIDAGVPYLPEDYAEEPAWAQFGTLVAEATWHGGPTPDRPSPDQSSPDQPSSNQSSPDQPSPERSSREQPSPTVDGERT</sequence>
<accession>A0ABQ4DTG1</accession>
<dbReference type="Proteomes" id="UP000646749">
    <property type="component" value="Unassembled WGS sequence"/>
</dbReference>
<feature type="region of interest" description="Disordered" evidence="1">
    <location>
        <begin position="211"/>
        <end position="260"/>
    </location>
</feature>
<dbReference type="PANTHER" id="PTHR33169">
    <property type="entry name" value="PADR-FAMILY TRANSCRIPTIONAL REGULATOR"/>
    <property type="match status" value="1"/>
</dbReference>
<comment type="caution">
    <text evidence="3">The sequence shown here is derived from an EMBL/GenBank/DDBJ whole genome shotgun (WGS) entry which is preliminary data.</text>
</comment>
<evidence type="ECO:0000256" key="1">
    <source>
        <dbReference type="SAM" id="MobiDB-lite"/>
    </source>
</evidence>
<evidence type="ECO:0000259" key="2">
    <source>
        <dbReference type="Pfam" id="PF03551"/>
    </source>
</evidence>
<organism evidence="3 4">
    <name type="scientific">Plantactinospora endophytica</name>
    <dbReference type="NCBI Taxonomy" id="673535"/>
    <lineage>
        <taxon>Bacteria</taxon>
        <taxon>Bacillati</taxon>
        <taxon>Actinomycetota</taxon>
        <taxon>Actinomycetes</taxon>
        <taxon>Micromonosporales</taxon>
        <taxon>Micromonosporaceae</taxon>
        <taxon>Plantactinospora</taxon>
    </lineage>
</organism>
<evidence type="ECO:0000313" key="3">
    <source>
        <dbReference type="EMBL" id="GIG85722.1"/>
    </source>
</evidence>
<feature type="compositionally biased region" description="Low complexity" evidence="1">
    <location>
        <begin position="223"/>
        <end position="239"/>
    </location>
</feature>
<dbReference type="Gene3D" id="1.10.10.10">
    <property type="entry name" value="Winged helix-like DNA-binding domain superfamily/Winged helix DNA-binding domain"/>
    <property type="match status" value="1"/>
</dbReference>
<dbReference type="InterPro" id="IPR036388">
    <property type="entry name" value="WH-like_DNA-bd_sf"/>
</dbReference>
<proteinExistence type="predicted"/>
<keyword evidence="4" id="KW-1185">Reference proteome</keyword>
<evidence type="ECO:0000313" key="4">
    <source>
        <dbReference type="Proteomes" id="UP000646749"/>
    </source>
</evidence>
<protein>
    <recommendedName>
        <fullName evidence="2">Transcription regulator PadR N-terminal domain-containing protein</fullName>
    </recommendedName>
</protein>
<feature type="domain" description="Transcription regulator PadR N-terminal" evidence="2">
    <location>
        <begin position="15"/>
        <end position="91"/>
    </location>
</feature>